<dbReference type="OMA" id="CEMQFAG"/>
<evidence type="ECO:0000313" key="7">
    <source>
        <dbReference type="Proteomes" id="UP000594454"/>
    </source>
</evidence>
<dbReference type="GO" id="GO:0000398">
    <property type="term" value="P:mRNA splicing, via spliceosome"/>
    <property type="evidence" value="ECO:0007669"/>
    <property type="project" value="TreeGrafter"/>
</dbReference>
<dbReference type="PANTHER" id="PTHR48026:SF14">
    <property type="entry name" value="HETEROGENEOUS NUCLEAR RIBONUCLEOPROTEIN A1"/>
    <property type="match status" value="1"/>
</dbReference>
<feature type="region of interest" description="Disordered" evidence="4">
    <location>
        <begin position="176"/>
        <end position="202"/>
    </location>
</feature>
<dbReference type="GO" id="GO:0098687">
    <property type="term" value="C:chromosomal region"/>
    <property type="evidence" value="ECO:0007669"/>
    <property type="project" value="UniProtKB-ARBA"/>
</dbReference>
<name>A0A7R8YNS5_HERIL</name>
<dbReference type="InParanoid" id="A0A7R8YNS5"/>
<dbReference type="GO" id="GO:0003730">
    <property type="term" value="F:mRNA 3'-UTR binding"/>
    <property type="evidence" value="ECO:0007669"/>
    <property type="project" value="TreeGrafter"/>
</dbReference>
<dbReference type="GO" id="GO:0071013">
    <property type="term" value="C:catalytic step 2 spliceosome"/>
    <property type="evidence" value="ECO:0007669"/>
    <property type="project" value="TreeGrafter"/>
</dbReference>
<feature type="compositionally biased region" description="Gly residues" evidence="4">
    <location>
        <begin position="227"/>
        <end position="274"/>
    </location>
</feature>
<sequence length="299" mass="32394">MVSENIDEPEYLRKMFIGRLSFETTDETFKDYFGKFGNIVDAIVMKDGKTKKSRGFGFVTFSNSSMVDAVQKARPHEIDGRTLETKRAVPREDVDRPDLGSTSKKIYIGNLAPEHDEDGLREYFEKFGTIEKVNIVTSKEGKGRRYGFVEFDDYDPVDKIILGKEHEINGKSVNVRKSYPKENQQGGGGRGGNARFGNGNQRGNNNFGGGFGNFGGGNNWGNNSFGGNQGGGNWGNRPGGFGGNQGGNFGGGGGFGNSFGGGNWNGGGNFGGRNQGRSGPARNPGKGGNRNQPYRNRRI</sequence>
<organism evidence="6 7">
    <name type="scientific">Hermetia illucens</name>
    <name type="common">Black soldier fly</name>
    <dbReference type="NCBI Taxonomy" id="343691"/>
    <lineage>
        <taxon>Eukaryota</taxon>
        <taxon>Metazoa</taxon>
        <taxon>Ecdysozoa</taxon>
        <taxon>Arthropoda</taxon>
        <taxon>Hexapoda</taxon>
        <taxon>Insecta</taxon>
        <taxon>Pterygota</taxon>
        <taxon>Neoptera</taxon>
        <taxon>Endopterygota</taxon>
        <taxon>Diptera</taxon>
        <taxon>Brachycera</taxon>
        <taxon>Stratiomyomorpha</taxon>
        <taxon>Stratiomyidae</taxon>
        <taxon>Hermetiinae</taxon>
        <taxon>Hermetia</taxon>
    </lineage>
</organism>
<dbReference type="InterPro" id="IPR012677">
    <property type="entry name" value="Nucleotide-bd_a/b_plait_sf"/>
</dbReference>
<dbReference type="Gene3D" id="3.30.70.330">
    <property type="match status" value="2"/>
</dbReference>
<dbReference type="EMBL" id="LR899009">
    <property type="protein sequence ID" value="CAD7079576.1"/>
    <property type="molecule type" value="Genomic_DNA"/>
</dbReference>
<keyword evidence="1" id="KW-0677">Repeat</keyword>
<dbReference type="InterPro" id="IPR000504">
    <property type="entry name" value="RRM_dom"/>
</dbReference>
<feature type="compositionally biased region" description="Gly residues" evidence="4">
    <location>
        <begin position="185"/>
        <end position="194"/>
    </location>
</feature>
<dbReference type="Pfam" id="PF00076">
    <property type="entry name" value="RRM_1"/>
    <property type="match status" value="2"/>
</dbReference>
<dbReference type="AlphaFoldDB" id="A0A7R8YNS5"/>
<gene>
    <name evidence="6" type="ORF">HERILL_LOCUS2788</name>
</gene>
<dbReference type="Proteomes" id="UP000594454">
    <property type="component" value="Chromosome 1"/>
</dbReference>
<keyword evidence="7" id="KW-1185">Reference proteome</keyword>
<evidence type="ECO:0000256" key="4">
    <source>
        <dbReference type="SAM" id="MobiDB-lite"/>
    </source>
</evidence>
<dbReference type="FunFam" id="3.30.70.330:FF:000040">
    <property type="entry name" value="Heterogeneous nuclear ribonucleoprotein A2/B1"/>
    <property type="match status" value="1"/>
</dbReference>
<reference evidence="6 7" key="1">
    <citation type="submission" date="2020-11" db="EMBL/GenBank/DDBJ databases">
        <authorList>
            <person name="Wallbank WR R."/>
            <person name="Pardo Diaz C."/>
            <person name="Kozak K."/>
            <person name="Martin S."/>
            <person name="Jiggins C."/>
            <person name="Moest M."/>
            <person name="Warren A I."/>
            <person name="Generalovic N T."/>
            <person name="Byers J.R.P. K."/>
            <person name="Montejo-Kovacevich G."/>
            <person name="Yen C E."/>
        </authorList>
    </citation>
    <scope>NUCLEOTIDE SEQUENCE [LARGE SCALE GENOMIC DNA]</scope>
</reference>
<dbReference type="SUPFAM" id="SSF54928">
    <property type="entry name" value="RNA-binding domain, RBD"/>
    <property type="match status" value="2"/>
</dbReference>
<feature type="domain" description="RRM" evidence="5">
    <location>
        <begin position="104"/>
        <end position="180"/>
    </location>
</feature>
<feature type="region of interest" description="Disordered" evidence="4">
    <location>
        <begin position="225"/>
        <end position="299"/>
    </location>
</feature>
<protein>
    <recommendedName>
        <fullName evidence="5">RRM domain-containing protein</fullName>
    </recommendedName>
</protein>
<proteinExistence type="predicted"/>
<dbReference type="OrthoDB" id="1875751at2759"/>
<keyword evidence="2 3" id="KW-0694">RNA-binding</keyword>
<dbReference type="PROSITE" id="PS50102">
    <property type="entry name" value="RRM"/>
    <property type="match status" value="2"/>
</dbReference>
<feature type="domain" description="RRM" evidence="5">
    <location>
        <begin position="13"/>
        <end position="90"/>
    </location>
</feature>
<dbReference type="InterPro" id="IPR035979">
    <property type="entry name" value="RBD_domain_sf"/>
</dbReference>
<accession>A0A7R8YNS5</accession>
<dbReference type="FunCoup" id="A0A7R8YNS5">
    <property type="interactions" value="2105"/>
</dbReference>
<evidence type="ECO:0000313" key="6">
    <source>
        <dbReference type="EMBL" id="CAD7079576.1"/>
    </source>
</evidence>
<evidence type="ECO:0000259" key="5">
    <source>
        <dbReference type="PROSITE" id="PS50102"/>
    </source>
</evidence>
<feature type="compositionally biased region" description="Polar residues" evidence="4">
    <location>
        <begin position="289"/>
        <end position="299"/>
    </location>
</feature>
<dbReference type="SMART" id="SM00360">
    <property type="entry name" value="RRM"/>
    <property type="match status" value="2"/>
</dbReference>
<evidence type="ECO:0000256" key="2">
    <source>
        <dbReference type="ARBA" id="ARBA00022884"/>
    </source>
</evidence>
<evidence type="ECO:0000256" key="1">
    <source>
        <dbReference type="ARBA" id="ARBA00022737"/>
    </source>
</evidence>
<evidence type="ECO:0000256" key="3">
    <source>
        <dbReference type="PROSITE-ProRule" id="PRU00176"/>
    </source>
</evidence>
<dbReference type="PANTHER" id="PTHR48026">
    <property type="entry name" value="HOMOLOGOUS TO DROSOPHILA SQD (SQUID) PROTEIN"/>
    <property type="match status" value="1"/>
</dbReference>